<dbReference type="PANTHER" id="PTHR33279">
    <property type="entry name" value="SULFUR CARRIER PROTEIN YEDF-RELATED"/>
    <property type="match status" value="1"/>
</dbReference>
<dbReference type="InterPro" id="IPR001455">
    <property type="entry name" value="TusA-like"/>
</dbReference>
<dbReference type="EMBL" id="VZZK01000002">
    <property type="protein sequence ID" value="KAB1081332.1"/>
    <property type="molecule type" value="Genomic_DNA"/>
</dbReference>
<sequence length="76" mass="8254">MIELDLSGLKCPLPVLRTRKALRTLAPGAGLIVTCTDPMSAIDIPNLVREEGDRVEAQERRAEAVRFTIRRAGGPA</sequence>
<dbReference type="Proteomes" id="UP000474159">
    <property type="component" value="Unassembled WGS sequence"/>
</dbReference>
<gene>
    <name evidence="3" type="ORF">F6X53_03210</name>
</gene>
<keyword evidence="4" id="KW-1185">Reference proteome</keyword>
<dbReference type="PANTHER" id="PTHR33279:SF6">
    <property type="entry name" value="SULFUR CARRIER PROTEIN YEDF-RELATED"/>
    <property type="match status" value="1"/>
</dbReference>
<dbReference type="AlphaFoldDB" id="A0A6L3T790"/>
<comment type="similarity">
    <text evidence="1">Belongs to the sulfur carrier protein TusA family.</text>
</comment>
<reference evidence="3 4" key="1">
    <citation type="submission" date="2019-09" db="EMBL/GenBank/DDBJ databases">
        <title>YIM 48816 draft genome.</title>
        <authorList>
            <person name="Jiang L."/>
        </authorList>
    </citation>
    <scope>NUCLEOTIDE SEQUENCE [LARGE SCALE GENOMIC DNA]</scope>
    <source>
        <strain evidence="3 4">YIM 48816</strain>
    </source>
</reference>
<dbReference type="RefSeq" id="WP_150997165.1">
    <property type="nucleotide sequence ID" value="NZ_VZZK01000002.1"/>
</dbReference>
<organism evidence="3 4">
    <name type="scientific">Methylobacterium soli</name>
    <dbReference type="NCBI Taxonomy" id="553447"/>
    <lineage>
        <taxon>Bacteria</taxon>
        <taxon>Pseudomonadati</taxon>
        <taxon>Pseudomonadota</taxon>
        <taxon>Alphaproteobacteria</taxon>
        <taxon>Hyphomicrobiales</taxon>
        <taxon>Methylobacteriaceae</taxon>
        <taxon>Methylobacterium</taxon>
    </lineage>
</organism>
<evidence type="ECO:0000256" key="1">
    <source>
        <dbReference type="ARBA" id="ARBA00008984"/>
    </source>
</evidence>
<feature type="domain" description="UPF0033" evidence="2">
    <location>
        <begin position="4"/>
        <end position="28"/>
    </location>
</feature>
<dbReference type="Gene3D" id="3.30.110.40">
    <property type="entry name" value="TusA-like domain"/>
    <property type="match status" value="1"/>
</dbReference>
<keyword evidence="3" id="KW-0808">Transferase</keyword>
<dbReference type="PROSITE" id="PS01148">
    <property type="entry name" value="UPF0033"/>
    <property type="match status" value="1"/>
</dbReference>
<evidence type="ECO:0000259" key="2">
    <source>
        <dbReference type="PROSITE" id="PS01148"/>
    </source>
</evidence>
<protein>
    <submittedName>
        <fullName evidence="3">Sulfurtransferase TusA family protein</fullName>
    </submittedName>
</protein>
<evidence type="ECO:0000313" key="4">
    <source>
        <dbReference type="Proteomes" id="UP000474159"/>
    </source>
</evidence>
<evidence type="ECO:0000313" key="3">
    <source>
        <dbReference type="EMBL" id="KAB1081332.1"/>
    </source>
</evidence>
<dbReference type="InterPro" id="IPR036868">
    <property type="entry name" value="TusA-like_sf"/>
</dbReference>
<dbReference type="OrthoDB" id="9797551at2"/>
<proteinExistence type="inferred from homology"/>
<dbReference type="SUPFAM" id="SSF64307">
    <property type="entry name" value="SirA-like"/>
    <property type="match status" value="1"/>
</dbReference>
<comment type="caution">
    <text evidence="3">The sequence shown here is derived from an EMBL/GenBank/DDBJ whole genome shotgun (WGS) entry which is preliminary data.</text>
</comment>
<dbReference type="CDD" id="cd00291">
    <property type="entry name" value="SirA_YedF_YeeD"/>
    <property type="match status" value="1"/>
</dbReference>
<name>A0A6L3T790_9HYPH</name>
<accession>A0A6L3T790</accession>
<dbReference type="GO" id="GO:0016740">
    <property type="term" value="F:transferase activity"/>
    <property type="evidence" value="ECO:0007669"/>
    <property type="project" value="UniProtKB-KW"/>
</dbReference>
<dbReference type="Pfam" id="PF01206">
    <property type="entry name" value="TusA"/>
    <property type="match status" value="1"/>
</dbReference>